<dbReference type="SUPFAM" id="SSF53822">
    <property type="entry name" value="Periplasmic binding protein-like I"/>
    <property type="match status" value="1"/>
</dbReference>
<dbReference type="eggNOG" id="COG1744">
    <property type="taxonomic scope" value="Bacteria"/>
</dbReference>
<evidence type="ECO:0000256" key="5">
    <source>
        <dbReference type="ARBA" id="ARBA00023136"/>
    </source>
</evidence>
<feature type="chain" id="PRO_5003020991" evidence="7">
    <location>
        <begin position="24"/>
        <end position="357"/>
    </location>
</feature>
<name>D1AQ42_SEBTE</name>
<feature type="domain" description="ABC transporter substrate-binding protein PnrA-like" evidence="8">
    <location>
        <begin position="41"/>
        <end position="341"/>
    </location>
</feature>
<evidence type="ECO:0000259" key="8">
    <source>
        <dbReference type="Pfam" id="PF02608"/>
    </source>
</evidence>
<feature type="signal peptide" evidence="7">
    <location>
        <begin position="1"/>
        <end position="23"/>
    </location>
</feature>
<comment type="similarity">
    <text evidence="2">Belongs to the BMP lipoprotein family.</text>
</comment>
<organism evidence="9 10">
    <name type="scientific">Sebaldella termitidis (strain ATCC 33386 / NCTC 11300)</name>
    <dbReference type="NCBI Taxonomy" id="526218"/>
    <lineage>
        <taxon>Bacteria</taxon>
        <taxon>Fusobacteriati</taxon>
        <taxon>Fusobacteriota</taxon>
        <taxon>Fusobacteriia</taxon>
        <taxon>Fusobacteriales</taxon>
        <taxon>Leptotrichiaceae</taxon>
        <taxon>Sebaldella</taxon>
    </lineage>
</organism>
<evidence type="ECO:0000256" key="1">
    <source>
        <dbReference type="ARBA" id="ARBA00004193"/>
    </source>
</evidence>
<keyword evidence="6 9" id="KW-0449">Lipoprotein</keyword>
<dbReference type="InterPro" id="IPR028082">
    <property type="entry name" value="Peripla_BP_I"/>
</dbReference>
<evidence type="ECO:0000313" key="10">
    <source>
        <dbReference type="Proteomes" id="UP000000845"/>
    </source>
</evidence>
<dbReference type="InterPro" id="IPR003760">
    <property type="entry name" value="PnrA-like"/>
</dbReference>
<keyword evidence="3" id="KW-1003">Cell membrane</keyword>
<evidence type="ECO:0000256" key="4">
    <source>
        <dbReference type="ARBA" id="ARBA00022729"/>
    </source>
</evidence>
<dbReference type="PROSITE" id="PS51257">
    <property type="entry name" value="PROKAR_LIPOPROTEIN"/>
    <property type="match status" value="1"/>
</dbReference>
<proteinExistence type="inferred from homology"/>
<keyword evidence="4 7" id="KW-0732">Signal</keyword>
<evidence type="ECO:0000313" key="9">
    <source>
        <dbReference type="EMBL" id="ACZ07620.1"/>
    </source>
</evidence>
<reference evidence="9 10" key="2">
    <citation type="journal article" date="2010" name="Stand. Genomic Sci.">
        <title>Complete genome sequence of Sebaldella termitidis type strain (NCTC 11300).</title>
        <authorList>
            <person name="Harmon-Smith M."/>
            <person name="Celia L."/>
            <person name="Chertkov O."/>
            <person name="Lapidus A."/>
            <person name="Copeland A."/>
            <person name="Glavina Del Rio T."/>
            <person name="Nolan M."/>
            <person name="Lucas S."/>
            <person name="Tice H."/>
            <person name="Cheng J.F."/>
            <person name="Han C."/>
            <person name="Detter J.C."/>
            <person name="Bruce D."/>
            <person name="Goodwin L."/>
            <person name="Pitluck S."/>
            <person name="Pati A."/>
            <person name="Liolios K."/>
            <person name="Ivanova N."/>
            <person name="Mavromatis K."/>
            <person name="Mikhailova N."/>
            <person name="Chen A."/>
            <person name="Palaniappan K."/>
            <person name="Land M."/>
            <person name="Hauser L."/>
            <person name="Chang Y.J."/>
            <person name="Jeffries C.D."/>
            <person name="Brettin T."/>
            <person name="Goker M."/>
            <person name="Beck B."/>
            <person name="Bristow J."/>
            <person name="Eisen J.A."/>
            <person name="Markowitz V."/>
            <person name="Hugenholtz P."/>
            <person name="Kyrpides N.C."/>
            <person name="Klenk H.P."/>
            <person name="Chen F."/>
        </authorList>
    </citation>
    <scope>NUCLEOTIDE SEQUENCE [LARGE SCALE GENOMIC DNA]</scope>
    <source>
        <strain evidence="10">ATCC 33386 / NCTC 11300</strain>
    </source>
</reference>
<dbReference type="STRING" id="526218.Sterm_0748"/>
<evidence type="ECO:0000256" key="7">
    <source>
        <dbReference type="SAM" id="SignalP"/>
    </source>
</evidence>
<dbReference type="GO" id="GO:0005886">
    <property type="term" value="C:plasma membrane"/>
    <property type="evidence" value="ECO:0007669"/>
    <property type="project" value="UniProtKB-SubCell"/>
</dbReference>
<dbReference type="PANTHER" id="PTHR34296">
    <property type="entry name" value="TRANSCRIPTIONAL ACTIVATOR PROTEIN MED"/>
    <property type="match status" value="1"/>
</dbReference>
<dbReference type="CDD" id="cd19964">
    <property type="entry name" value="PBP1_BMP-like"/>
    <property type="match status" value="1"/>
</dbReference>
<dbReference type="PANTHER" id="PTHR34296:SF2">
    <property type="entry name" value="ABC TRANSPORTER GUANOSINE-BINDING PROTEIN NUPN"/>
    <property type="match status" value="1"/>
</dbReference>
<protein>
    <submittedName>
        <fullName evidence="9">Basic membrane lipoprotein</fullName>
    </submittedName>
</protein>
<keyword evidence="10" id="KW-1185">Reference proteome</keyword>
<accession>D1AQ42</accession>
<keyword evidence="5" id="KW-0472">Membrane</keyword>
<evidence type="ECO:0000256" key="3">
    <source>
        <dbReference type="ARBA" id="ARBA00022475"/>
    </source>
</evidence>
<evidence type="ECO:0000256" key="2">
    <source>
        <dbReference type="ARBA" id="ARBA00008610"/>
    </source>
</evidence>
<dbReference type="Gene3D" id="3.40.50.2300">
    <property type="match status" value="2"/>
</dbReference>
<dbReference type="EMBL" id="CP001739">
    <property type="protein sequence ID" value="ACZ07620.1"/>
    <property type="molecule type" value="Genomic_DNA"/>
</dbReference>
<comment type="subcellular location">
    <subcellularLocation>
        <location evidence="1">Cell membrane</location>
        <topology evidence="1">Lipid-anchor</topology>
    </subcellularLocation>
</comment>
<dbReference type="HOGENOM" id="CLU_038813_0_0_0"/>
<evidence type="ECO:0000256" key="6">
    <source>
        <dbReference type="ARBA" id="ARBA00023288"/>
    </source>
</evidence>
<dbReference type="InterPro" id="IPR050957">
    <property type="entry name" value="BMP_lipoprotein"/>
</dbReference>
<reference evidence="10" key="1">
    <citation type="submission" date="2009-09" db="EMBL/GenBank/DDBJ databases">
        <title>The complete chromosome of Sebaldella termitidis ATCC 33386.</title>
        <authorList>
            <consortium name="US DOE Joint Genome Institute (JGI-PGF)"/>
            <person name="Lucas S."/>
            <person name="Copeland A."/>
            <person name="Lapidus A."/>
            <person name="Glavina del Rio T."/>
            <person name="Dalin E."/>
            <person name="Tice H."/>
            <person name="Bruce D."/>
            <person name="Goodwin L."/>
            <person name="Pitluck S."/>
            <person name="Kyrpides N."/>
            <person name="Mavromatis K."/>
            <person name="Ivanova N."/>
            <person name="Mikhailova N."/>
            <person name="Sims D."/>
            <person name="Meincke L."/>
            <person name="Brettin T."/>
            <person name="Detter J.C."/>
            <person name="Han C."/>
            <person name="Larimer F."/>
            <person name="Land M."/>
            <person name="Hauser L."/>
            <person name="Markowitz V."/>
            <person name="Cheng J.F."/>
            <person name="Hugenholtz P."/>
            <person name="Woyke T."/>
            <person name="Wu D."/>
            <person name="Eisen J.A."/>
        </authorList>
    </citation>
    <scope>NUCLEOTIDE SEQUENCE [LARGE SCALE GENOMIC DNA]</scope>
    <source>
        <strain evidence="10">ATCC 33386 / NCTC 11300</strain>
    </source>
</reference>
<gene>
    <name evidence="9" type="ordered locus">Sterm_0748</name>
</gene>
<dbReference type="KEGG" id="str:Sterm_0748"/>
<sequence>MLKKNFKYLLLVMTMILAVLSCGKSESGGDSTSGKKNIKVGVIYTKAKLGGNSFNDLVFEGVKRAEADFGIKYNNVEPNTAADQENAQETMASSGEYALIIVVGQEQMDALKKTAEKYPDQKFAYIDGILEMPNIASYEAKEQEGSFLVGVLAALSKENKIDPKFNSENKLGFIGGVNSPLINKFYTGYMAGIRYVNPSYAVTADYVGGFNDPSTGKVIASTMNQKGNDVIYHAAGASGTGLFQAAEEKGFIAIGVNSNQNTLAPNNIIATMIKKVDVAAYSAIKDITEGKFSQGKNILGLKEDGVGYTTEGSNIKVPQEIIDEVEKIKQKIVSGELVIPDTPESVDEFLKNNTYSK</sequence>
<dbReference type="RefSeq" id="WP_012860216.1">
    <property type="nucleotide sequence ID" value="NC_013517.1"/>
</dbReference>
<dbReference type="Pfam" id="PF02608">
    <property type="entry name" value="Bmp"/>
    <property type="match status" value="1"/>
</dbReference>
<dbReference type="AlphaFoldDB" id="D1AQ42"/>
<dbReference type="Proteomes" id="UP000000845">
    <property type="component" value="Chromosome"/>
</dbReference>